<dbReference type="SMART" id="SM00530">
    <property type="entry name" value="HTH_XRE"/>
    <property type="match status" value="1"/>
</dbReference>
<dbReference type="CDD" id="cd00093">
    <property type="entry name" value="HTH_XRE"/>
    <property type="match status" value="1"/>
</dbReference>
<evidence type="ECO:0000313" key="4">
    <source>
        <dbReference type="EMBL" id="OIJ09967.1"/>
    </source>
</evidence>
<comment type="caution">
    <text evidence="4">The sequence shown here is derived from an EMBL/GenBank/DDBJ whole genome shotgun (WGS) entry which is preliminary data.</text>
</comment>
<organism evidence="4 5">
    <name type="scientific">Anaerobacillus arseniciselenatis</name>
    <dbReference type="NCBI Taxonomy" id="85682"/>
    <lineage>
        <taxon>Bacteria</taxon>
        <taxon>Bacillati</taxon>
        <taxon>Bacillota</taxon>
        <taxon>Bacilli</taxon>
        <taxon>Bacillales</taxon>
        <taxon>Bacillaceae</taxon>
        <taxon>Anaerobacillus</taxon>
    </lineage>
</organism>
<evidence type="ECO:0000256" key="1">
    <source>
        <dbReference type="SAM" id="MobiDB-lite"/>
    </source>
</evidence>
<dbReference type="InterPro" id="IPR010982">
    <property type="entry name" value="Lambda_DNA-bd_dom_sf"/>
</dbReference>
<dbReference type="Pfam" id="PF13413">
    <property type="entry name" value="HTH_25"/>
    <property type="match status" value="1"/>
</dbReference>
<keyword evidence="2" id="KW-0472">Membrane</keyword>
<dbReference type="InterPro" id="IPR050400">
    <property type="entry name" value="Bact_Cytoskel_RodZ"/>
</dbReference>
<dbReference type="SUPFAM" id="SSF47413">
    <property type="entry name" value="lambda repressor-like DNA-binding domains"/>
    <property type="match status" value="1"/>
</dbReference>
<dbReference type="PANTHER" id="PTHR34475:SF1">
    <property type="entry name" value="CYTOSKELETON PROTEIN RODZ"/>
    <property type="match status" value="1"/>
</dbReference>
<evidence type="ECO:0000313" key="5">
    <source>
        <dbReference type="Proteomes" id="UP000180098"/>
    </source>
</evidence>
<protein>
    <recommendedName>
        <fullName evidence="3">HTH cro/C1-type domain-containing protein</fullName>
    </recommendedName>
</protein>
<feature type="region of interest" description="Disordered" evidence="1">
    <location>
        <begin position="143"/>
        <end position="163"/>
    </location>
</feature>
<dbReference type="PANTHER" id="PTHR34475">
    <property type="match status" value="1"/>
</dbReference>
<evidence type="ECO:0000256" key="2">
    <source>
        <dbReference type="SAM" id="Phobius"/>
    </source>
</evidence>
<dbReference type="RefSeq" id="WP_071314354.1">
    <property type="nucleotide sequence ID" value="NZ_MLQQ01000042.1"/>
</dbReference>
<reference evidence="4 5" key="1">
    <citation type="submission" date="2016-10" db="EMBL/GenBank/DDBJ databases">
        <title>Draft genome sequences of four alkaliphilic bacteria belonging to the Anaerobacillus genus.</title>
        <authorList>
            <person name="Bassil N.M."/>
            <person name="Lloyd J.R."/>
        </authorList>
    </citation>
    <scope>NUCLEOTIDE SEQUENCE [LARGE SCALE GENOMIC DNA]</scope>
    <source>
        <strain evidence="4 5">DSM 15340</strain>
    </source>
</reference>
<keyword evidence="2" id="KW-0812">Transmembrane</keyword>
<dbReference type="Proteomes" id="UP000180098">
    <property type="component" value="Unassembled WGS sequence"/>
</dbReference>
<keyword evidence="5" id="KW-1185">Reference proteome</keyword>
<proteinExistence type="predicted"/>
<dbReference type="Gene3D" id="1.10.260.40">
    <property type="entry name" value="lambda repressor-like DNA-binding domains"/>
    <property type="match status" value="1"/>
</dbReference>
<dbReference type="EMBL" id="MLQQ01000042">
    <property type="protein sequence ID" value="OIJ09967.1"/>
    <property type="molecule type" value="Genomic_DNA"/>
</dbReference>
<dbReference type="PROSITE" id="PS50943">
    <property type="entry name" value="HTH_CROC1"/>
    <property type="match status" value="1"/>
</dbReference>
<gene>
    <name evidence="4" type="ORF">BKP35_15925</name>
</gene>
<sequence length="291" mass="33411">MSELGLRLKSAREEKKLTLEELQEITKIQKRYLQSIEEGKLDTLPGPFYARAFVKSYAEAVGIDPDELFDEYANELPATNKQVSEIPPRVRSRKAQATKKTRQILALLPSFVAVIFIVSILIGVWYFLQNDSDTALENELPSDNIVESPVEGGRDEDALNPQEEEETEIEVEEEEVEEIVEEVPKQELELIETKRNETIYNLINATEFTFRIELDGKSYIGIDNRKGKTFHAANVDGGETLQFDFSEEETIQFNFGASDKVNLYINDEYFEFPLDIVHQKVTFHFIEEDAE</sequence>
<evidence type="ECO:0000259" key="3">
    <source>
        <dbReference type="PROSITE" id="PS50943"/>
    </source>
</evidence>
<feature type="transmembrane region" description="Helical" evidence="2">
    <location>
        <begin position="104"/>
        <end position="128"/>
    </location>
</feature>
<dbReference type="GO" id="GO:0003677">
    <property type="term" value="F:DNA binding"/>
    <property type="evidence" value="ECO:0007669"/>
    <property type="project" value="InterPro"/>
</dbReference>
<dbReference type="InterPro" id="IPR001387">
    <property type="entry name" value="Cro/C1-type_HTH"/>
</dbReference>
<dbReference type="AlphaFoldDB" id="A0A1S2LE10"/>
<name>A0A1S2LE10_9BACI</name>
<feature type="domain" description="HTH cro/C1-type" evidence="3">
    <location>
        <begin position="8"/>
        <end position="68"/>
    </location>
</feature>
<keyword evidence="2" id="KW-1133">Transmembrane helix</keyword>
<accession>A0A1S2LE10</accession>